<accession>A0AA36JJ00</accession>
<dbReference type="FunFam" id="3.10.450.50:FF:000005">
    <property type="entry name" value="Nuclear transport factor 2"/>
    <property type="match status" value="1"/>
</dbReference>
<feature type="binding site" evidence="12">
    <location>
        <position position="566"/>
    </location>
    <ligand>
        <name>ATP</name>
        <dbReference type="ChEBI" id="CHEBI:30616"/>
    </ligand>
</feature>
<dbReference type="FunFam" id="1.10.510.10:FF:000024">
    <property type="entry name" value="Probable serine/threonine-protein kinase cot-1"/>
    <property type="match status" value="1"/>
</dbReference>
<dbReference type="Pfam" id="PF00069">
    <property type="entry name" value="Pkinase"/>
    <property type="match status" value="1"/>
</dbReference>
<evidence type="ECO:0000256" key="11">
    <source>
        <dbReference type="ARBA" id="ARBA00048679"/>
    </source>
</evidence>
<keyword evidence="8" id="KW-0418">Kinase</keyword>
<feature type="region of interest" description="Disordered" evidence="13">
    <location>
        <begin position="706"/>
        <end position="725"/>
    </location>
</feature>
<name>A0AA36JJ00_9DINO</name>
<dbReference type="InterPro" id="IPR000719">
    <property type="entry name" value="Prot_kinase_dom"/>
</dbReference>
<comment type="caution">
    <text evidence="17">The sequence shown here is derived from an EMBL/GenBank/DDBJ whole genome shotgun (WGS) entry which is preliminary data.</text>
</comment>
<dbReference type="InterPro" id="IPR032710">
    <property type="entry name" value="NTF2-like_dom_sf"/>
</dbReference>
<dbReference type="GO" id="GO:0004674">
    <property type="term" value="F:protein serine/threonine kinase activity"/>
    <property type="evidence" value="ECO:0007669"/>
    <property type="project" value="UniProtKB-KW"/>
</dbReference>
<dbReference type="GO" id="GO:0007010">
    <property type="term" value="P:cytoskeleton organization"/>
    <property type="evidence" value="ECO:0007669"/>
    <property type="project" value="UniProtKB-ARBA"/>
</dbReference>
<feature type="domain" description="Protein kinase" evidence="14">
    <location>
        <begin position="537"/>
        <end position="822"/>
    </location>
</feature>
<keyword evidence="18" id="KW-1185">Reference proteome</keyword>
<dbReference type="PROSITE" id="PS50011">
    <property type="entry name" value="PROTEIN_KINASE_DOM"/>
    <property type="match status" value="1"/>
</dbReference>
<evidence type="ECO:0000256" key="13">
    <source>
        <dbReference type="SAM" id="MobiDB-lite"/>
    </source>
</evidence>
<keyword evidence="9 12" id="KW-0067">ATP-binding</keyword>
<evidence type="ECO:0000256" key="6">
    <source>
        <dbReference type="ARBA" id="ARBA00022679"/>
    </source>
</evidence>
<evidence type="ECO:0000313" key="17">
    <source>
        <dbReference type="EMBL" id="CAJ1407110.1"/>
    </source>
</evidence>
<evidence type="ECO:0000256" key="4">
    <source>
        <dbReference type="ARBA" id="ARBA00022527"/>
    </source>
</evidence>
<keyword evidence="4" id="KW-0723">Serine/threonine-protein kinase</keyword>
<protein>
    <recommendedName>
        <fullName evidence="2">non-specific serine/threonine protein kinase</fullName>
        <ecNumber evidence="2">2.7.11.1</ecNumber>
    </recommendedName>
</protein>
<reference evidence="17" key="1">
    <citation type="submission" date="2023-08" db="EMBL/GenBank/DDBJ databases">
        <authorList>
            <person name="Chen Y."/>
            <person name="Shah S."/>
            <person name="Dougan E. K."/>
            <person name="Thang M."/>
            <person name="Chan C."/>
        </authorList>
    </citation>
    <scope>NUCLEOTIDE SEQUENCE</scope>
</reference>
<dbReference type="SMART" id="SM00133">
    <property type="entry name" value="S_TK_X"/>
    <property type="match status" value="1"/>
</dbReference>
<dbReference type="InterPro" id="IPR017441">
    <property type="entry name" value="Protein_kinase_ATP_BS"/>
</dbReference>
<dbReference type="PROSITE" id="PS51285">
    <property type="entry name" value="AGC_KINASE_CTER"/>
    <property type="match status" value="1"/>
</dbReference>
<feature type="compositionally biased region" description="Basic and acidic residues" evidence="13">
    <location>
        <begin position="35"/>
        <end position="48"/>
    </location>
</feature>
<dbReference type="InterPro" id="IPR029063">
    <property type="entry name" value="SAM-dependent_MTases_sf"/>
</dbReference>
<evidence type="ECO:0000313" key="18">
    <source>
        <dbReference type="Proteomes" id="UP001178507"/>
    </source>
</evidence>
<feature type="domain" description="AGC-kinase C-terminal" evidence="16">
    <location>
        <begin position="823"/>
        <end position="894"/>
    </location>
</feature>
<dbReference type="FunFam" id="3.30.200.20:FF:000192">
    <property type="entry name" value="Serine/threonine-protein kinase cot-1"/>
    <property type="match status" value="1"/>
</dbReference>
<dbReference type="PROSITE" id="PS50177">
    <property type="entry name" value="NTF2_DOMAIN"/>
    <property type="match status" value="1"/>
</dbReference>
<evidence type="ECO:0000256" key="9">
    <source>
        <dbReference type="ARBA" id="ARBA00022840"/>
    </source>
</evidence>
<dbReference type="InterPro" id="IPR000961">
    <property type="entry name" value="AGC-kinase_C"/>
</dbReference>
<dbReference type="GO" id="GO:0005635">
    <property type="term" value="C:nuclear envelope"/>
    <property type="evidence" value="ECO:0007669"/>
    <property type="project" value="UniProtKB-ARBA"/>
</dbReference>
<dbReference type="InterPro" id="IPR002075">
    <property type="entry name" value="NTF2_dom"/>
</dbReference>
<dbReference type="EMBL" id="CAUJNA010003659">
    <property type="protein sequence ID" value="CAJ1407110.1"/>
    <property type="molecule type" value="Genomic_DNA"/>
</dbReference>
<dbReference type="CDD" id="cd02440">
    <property type="entry name" value="AdoMet_MTases"/>
    <property type="match status" value="1"/>
</dbReference>
<evidence type="ECO:0000256" key="7">
    <source>
        <dbReference type="ARBA" id="ARBA00022741"/>
    </source>
</evidence>
<comment type="catalytic activity">
    <reaction evidence="11">
        <text>L-seryl-[protein] + ATP = O-phospho-L-seryl-[protein] + ADP + H(+)</text>
        <dbReference type="Rhea" id="RHEA:17989"/>
        <dbReference type="Rhea" id="RHEA-COMP:9863"/>
        <dbReference type="Rhea" id="RHEA-COMP:11604"/>
        <dbReference type="ChEBI" id="CHEBI:15378"/>
        <dbReference type="ChEBI" id="CHEBI:29999"/>
        <dbReference type="ChEBI" id="CHEBI:30616"/>
        <dbReference type="ChEBI" id="CHEBI:83421"/>
        <dbReference type="ChEBI" id="CHEBI:456216"/>
        <dbReference type="EC" id="2.7.11.1"/>
    </reaction>
</comment>
<evidence type="ECO:0000256" key="2">
    <source>
        <dbReference type="ARBA" id="ARBA00012513"/>
    </source>
</evidence>
<dbReference type="CDD" id="cd00780">
    <property type="entry name" value="NTF2"/>
    <property type="match status" value="1"/>
</dbReference>
<dbReference type="PROSITE" id="PS00108">
    <property type="entry name" value="PROTEIN_KINASE_ST"/>
    <property type="match status" value="1"/>
</dbReference>
<dbReference type="GO" id="GO:0005524">
    <property type="term" value="F:ATP binding"/>
    <property type="evidence" value="ECO:0007669"/>
    <property type="project" value="UniProtKB-UniRule"/>
</dbReference>
<keyword evidence="3" id="KW-0963">Cytoplasm</keyword>
<evidence type="ECO:0000256" key="8">
    <source>
        <dbReference type="ARBA" id="ARBA00022777"/>
    </source>
</evidence>
<dbReference type="SUPFAM" id="SSF56112">
    <property type="entry name" value="Protein kinase-like (PK-like)"/>
    <property type="match status" value="1"/>
</dbReference>
<dbReference type="SUPFAM" id="SSF53335">
    <property type="entry name" value="S-adenosyl-L-methionine-dependent methyltransferases"/>
    <property type="match status" value="1"/>
</dbReference>
<gene>
    <name evidence="17" type="ORF">EVOR1521_LOCUS28892</name>
</gene>
<evidence type="ECO:0000259" key="16">
    <source>
        <dbReference type="PROSITE" id="PS51285"/>
    </source>
</evidence>
<dbReference type="SMART" id="SM00220">
    <property type="entry name" value="S_TKc"/>
    <property type="match status" value="1"/>
</dbReference>
<comment type="subcellular location">
    <subcellularLocation>
        <location evidence="1">Cytoplasm</location>
    </subcellularLocation>
</comment>
<dbReference type="Proteomes" id="UP001178507">
    <property type="component" value="Unassembled WGS sequence"/>
</dbReference>
<dbReference type="InterPro" id="IPR008271">
    <property type="entry name" value="Ser/Thr_kinase_AS"/>
</dbReference>
<dbReference type="EC" id="2.7.11.1" evidence="2"/>
<evidence type="ECO:0000256" key="5">
    <source>
        <dbReference type="ARBA" id="ARBA00022553"/>
    </source>
</evidence>
<dbReference type="GO" id="GO:0006606">
    <property type="term" value="P:protein import into nucleus"/>
    <property type="evidence" value="ECO:0007669"/>
    <property type="project" value="UniProtKB-ARBA"/>
</dbReference>
<dbReference type="Pfam" id="PF02136">
    <property type="entry name" value="NTF2"/>
    <property type="match status" value="1"/>
</dbReference>
<feature type="region of interest" description="Disordered" evidence="13">
    <location>
        <begin position="35"/>
        <end position="69"/>
    </location>
</feature>
<dbReference type="Gene3D" id="3.10.450.50">
    <property type="match status" value="1"/>
</dbReference>
<feature type="domain" description="NTF2" evidence="15">
    <location>
        <begin position="330"/>
        <end position="430"/>
    </location>
</feature>
<dbReference type="InterPro" id="IPR050839">
    <property type="entry name" value="Rho-assoc_Ser/Thr_Kinase"/>
</dbReference>
<dbReference type="PROSITE" id="PS00107">
    <property type="entry name" value="PROTEIN_KINASE_ATP"/>
    <property type="match status" value="1"/>
</dbReference>
<dbReference type="SUPFAM" id="SSF143456">
    <property type="entry name" value="VC0467-like"/>
    <property type="match status" value="1"/>
</dbReference>
<dbReference type="InterPro" id="IPR011009">
    <property type="entry name" value="Kinase-like_dom_sf"/>
</dbReference>
<dbReference type="PANTHER" id="PTHR22988:SF76">
    <property type="entry name" value="CHROMOSOME UNDETERMINED SCAFFOLD_135, WHOLE GENOME SHOTGUN SEQUENCE"/>
    <property type="match status" value="1"/>
</dbReference>
<comment type="catalytic activity">
    <reaction evidence="10">
        <text>L-threonyl-[protein] + ATP = O-phospho-L-threonyl-[protein] + ADP + H(+)</text>
        <dbReference type="Rhea" id="RHEA:46608"/>
        <dbReference type="Rhea" id="RHEA-COMP:11060"/>
        <dbReference type="Rhea" id="RHEA-COMP:11605"/>
        <dbReference type="ChEBI" id="CHEBI:15378"/>
        <dbReference type="ChEBI" id="CHEBI:30013"/>
        <dbReference type="ChEBI" id="CHEBI:30616"/>
        <dbReference type="ChEBI" id="CHEBI:61977"/>
        <dbReference type="ChEBI" id="CHEBI:456216"/>
        <dbReference type="EC" id="2.7.11.1"/>
    </reaction>
</comment>
<feature type="compositionally biased region" description="Low complexity" evidence="13">
    <location>
        <begin position="49"/>
        <end position="69"/>
    </location>
</feature>
<proteinExistence type="predicted"/>
<evidence type="ECO:0000259" key="14">
    <source>
        <dbReference type="PROSITE" id="PS50011"/>
    </source>
</evidence>
<dbReference type="Gene3D" id="1.10.510.10">
    <property type="entry name" value="Transferase(Phosphotransferase) domain 1"/>
    <property type="match status" value="1"/>
</dbReference>
<dbReference type="Pfam" id="PF02622">
    <property type="entry name" value="DUF179"/>
    <property type="match status" value="1"/>
</dbReference>
<dbReference type="Gene3D" id="3.30.200.20">
    <property type="entry name" value="Phosphorylase Kinase, domain 1"/>
    <property type="match status" value="1"/>
</dbReference>
<sequence length="1583" mass="175210">MSASTPALSFPVALAGAAGLALGFAVARLLPRRASRGEGSEASDERPGAEPSSPGASPASPGAASPAGGAAKREVICREALSWIREQETFPPGSMVFTSLPDISEVVEFAPRFEDWEAFFGEAAAAVLAALPGGAVAVFYQTDVRVPGLGQVSKAHLVLSAAQKVPSVRLKWHKICHSGSSRPTWNALQFSHLLCFAKGSDSQARVGVKGAPLDEVQDLGSTIPDVLERGPKPAGLRKGACCMGSNATAEVIKWAKRRLPGLRVVIDPFCGAGTVLAVANEFGLDAVGVDISPKRIKQARQLQGAPLLASWQPVRSLERRVSRARKMVRDRLRAGLHPLYSGQSMLTFEGEQFQGADSIVQKIMSLPFTKVQHQIVKCDCQPTPNDGVVIFVTGNLLVDDNANPLKFAQIFQLLKGPTGNYYCHNDMFRLNIGCFQFGGDLEEMQAQTLPATAPVAAGKAGLQANVKLEAFKKSIESHKDKRFNNYRERWSESQKLSDQLRSQDIPEEQKEVIKKNYAAQQDAYWRDSRKEITISDFELLKVIGTGAFGIVRLCRHKGTGEIRAMKQMSKKEMVYKNQVQHVNAEKDALSVAKDDWVIGLHYTFQDDTYLYMVMDYLPGGDLMTHLMRKDTFTEEETRFYIAELVEAIDYIHTNLHYIHRDIKPDNILFDIDGHIHLLDFGLCKYQPPEPSQGAGAGGMPLTDPCPSSNWKARHPPREKMQSVVGTPDYMGPEVYRKAPYGKECDMWSLGIIMFEMLFGGPPFSDECHDPSVTSGRVMHWRRWFKIPPDPNVSQEARDLLRGLICDPEDRLIADQIRRHPFFRGLDFKKLRSMNPPIKPVVKGPLDTSNFDDFSGVDEKFVIAKERHKVTGDRVSNAAFHDYGYRRDLEAKKPSISAALSSASVVAKQDAMAAAMSQPADQLATLPVAPAYAGVPQPGRDRIMTAPAVAGDGWYVQGDWYCKQPRLVVCLAALGICAHVFLRPVDQRRVSQRSRRVARGAEGEGDWREFRARLVQQELSREAEVDAISLKKAEQWAYESPIIEQGSILLSAPSDHFCMNQQYFHKNVIFLVRHSDEFTMGVILNRPTALSTNDIESEAALGFSQEMDDWNVWCGGDCQGINDRGSRVPLEYSVLHGMEQLAESSQTITQGVYAIELDKAKELVAAGEVDKDDFLLLVGYCGWASGQLQGELDRGDTWTMASVDPRSLLGQLRDEQAALRKRLSAAEHGDVFTSNDVGDGLDMWERLYRALGPKYEQRLTDFEATGENEHADEMLRTWINRCLIPQQYNVEKEVPEGEESSLIPNGAVLRGSARHWLLGKPTEAKIFHPQDFLPAQYFHKAVVLVIKNELSGVLLALLNGPVVHTKSQITWGGPQGAGVTYEVQDEENNLKGFFQGFTVLHGMGTLERLVELGALELTEASLQELLSVEPEERWRAAGGHLRTLRETELAQLGDKQRRKWFKRFLDLVTLAYGHELMEVDSVLFERFLKARPFLLSTFARVSARGRPNGPGIQAGRVGQPARPMGVVPVGHVGHVGAVPMGYVGQGGFSPQMLPQMMPGQPLQQMSCPADLQHCLPRSGHPHGM</sequence>
<keyword evidence="5" id="KW-0597">Phosphoprotein</keyword>
<organism evidence="17 18">
    <name type="scientific">Effrenium voratum</name>
    <dbReference type="NCBI Taxonomy" id="2562239"/>
    <lineage>
        <taxon>Eukaryota</taxon>
        <taxon>Sar</taxon>
        <taxon>Alveolata</taxon>
        <taxon>Dinophyceae</taxon>
        <taxon>Suessiales</taxon>
        <taxon>Symbiodiniaceae</taxon>
        <taxon>Effrenium</taxon>
    </lineage>
</organism>
<keyword evidence="7 12" id="KW-0547">Nucleotide-binding</keyword>
<keyword evidence="6" id="KW-0808">Transferase</keyword>
<evidence type="ECO:0000256" key="12">
    <source>
        <dbReference type="PROSITE-ProRule" id="PRU10141"/>
    </source>
</evidence>
<dbReference type="InterPro" id="IPR003774">
    <property type="entry name" value="AlgH-like"/>
</dbReference>
<evidence type="ECO:0000256" key="10">
    <source>
        <dbReference type="ARBA" id="ARBA00047899"/>
    </source>
</evidence>
<evidence type="ECO:0000256" key="3">
    <source>
        <dbReference type="ARBA" id="ARBA00022490"/>
    </source>
</evidence>
<dbReference type="SUPFAM" id="SSF54427">
    <property type="entry name" value="NTF2-like"/>
    <property type="match status" value="1"/>
</dbReference>
<dbReference type="Gene3D" id="3.40.1740.10">
    <property type="entry name" value="VC0467-like"/>
    <property type="match status" value="1"/>
</dbReference>
<dbReference type="InterPro" id="IPR018222">
    <property type="entry name" value="Nuclear_transport_factor_2_euk"/>
</dbReference>
<dbReference type="PANTHER" id="PTHR22988">
    <property type="entry name" value="MYOTONIC DYSTROPHY S/T KINASE-RELATED"/>
    <property type="match status" value="1"/>
</dbReference>
<evidence type="ECO:0000259" key="15">
    <source>
        <dbReference type="PROSITE" id="PS50177"/>
    </source>
</evidence>
<dbReference type="Gene3D" id="3.40.50.150">
    <property type="entry name" value="Vaccinia Virus protein VP39"/>
    <property type="match status" value="1"/>
</dbReference>
<evidence type="ECO:0000256" key="1">
    <source>
        <dbReference type="ARBA" id="ARBA00004496"/>
    </source>
</evidence>
<dbReference type="GO" id="GO:0005737">
    <property type="term" value="C:cytoplasm"/>
    <property type="evidence" value="ECO:0007669"/>
    <property type="project" value="UniProtKB-SubCell"/>
</dbReference>
<dbReference type="CDD" id="cd05573">
    <property type="entry name" value="STKc_ROCK_NDR_like"/>
    <property type="match status" value="1"/>
</dbReference>